<evidence type="ECO:0000256" key="1">
    <source>
        <dbReference type="ARBA" id="ARBA00012452"/>
    </source>
</evidence>
<dbReference type="InterPro" id="IPR040079">
    <property type="entry name" value="Glutathione_S-Trfase"/>
</dbReference>
<evidence type="ECO:0000259" key="6">
    <source>
        <dbReference type="PROSITE" id="PS50405"/>
    </source>
</evidence>
<dbReference type="Pfam" id="PF02798">
    <property type="entry name" value="GST_N"/>
    <property type="match status" value="1"/>
</dbReference>
<dbReference type="EC" id="2.5.1.18" evidence="1"/>
<evidence type="ECO:0000256" key="4">
    <source>
        <dbReference type="RuleBase" id="RU003494"/>
    </source>
</evidence>
<dbReference type="Gene3D" id="3.40.30.10">
    <property type="entry name" value="Glutaredoxin"/>
    <property type="match status" value="1"/>
</dbReference>
<organism evidence="7 8">
    <name type="scientific">Sphaceloma murrayae</name>
    <dbReference type="NCBI Taxonomy" id="2082308"/>
    <lineage>
        <taxon>Eukaryota</taxon>
        <taxon>Fungi</taxon>
        <taxon>Dikarya</taxon>
        <taxon>Ascomycota</taxon>
        <taxon>Pezizomycotina</taxon>
        <taxon>Dothideomycetes</taxon>
        <taxon>Dothideomycetidae</taxon>
        <taxon>Myriangiales</taxon>
        <taxon>Elsinoaceae</taxon>
        <taxon>Sphaceloma</taxon>
    </lineage>
</organism>
<evidence type="ECO:0000256" key="2">
    <source>
        <dbReference type="ARBA" id="ARBA00022679"/>
    </source>
</evidence>
<dbReference type="Proteomes" id="UP000243797">
    <property type="component" value="Unassembled WGS sequence"/>
</dbReference>
<gene>
    <name evidence="7" type="ORF">CAC42_2114</name>
</gene>
<dbReference type="OrthoDB" id="249703at2759"/>
<dbReference type="GO" id="GO:0043295">
    <property type="term" value="F:glutathione binding"/>
    <property type="evidence" value="ECO:0007669"/>
    <property type="project" value="TreeGrafter"/>
</dbReference>
<dbReference type="PANTHER" id="PTHR43900:SF3">
    <property type="entry name" value="GLUTATHIONE S-TRANSFERASE RHO"/>
    <property type="match status" value="1"/>
</dbReference>
<feature type="domain" description="GST C-terminal" evidence="6">
    <location>
        <begin position="87"/>
        <end position="215"/>
    </location>
</feature>
<dbReference type="STRING" id="2082308.A0A2K1QI88"/>
<dbReference type="GO" id="GO:0005737">
    <property type="term" value="C:cytoplasm"/>
    <property type="evidence" value="ECO:0007669"/>
    <property type="project" value="TreeGrafter"/>
</dbReference>
<dbReference type="InterPro" id="IPR004045">
    <property type="entry name" value="Glutathione_S-Trfase_N"/>
</dbReference>
<accession>A0A2K1QI88</accession>
<dbReference type="Gene3D" id="1.20.1050.10">
    <property type="match status" value="1"/>
</dbReference>
<dbReference type="InterPro" id="IPR036249">
    <property type="entry name" value="Thioredoxin-like_sf"/>
</dbReference>
<dbReference type="GO" id="GO:0004364">
    <property type="term" value="F:glutathione transferase activity"/>
    <property type="evidence" value="ECO:0007669"/>
    <property type="project" value="UniProtKB-EC"/>
</dbReference>
<dbReference type="EMBL" id="NKHZ01000081">
    <property type="protein sequence ID" value="PNS14885.1"/>
    <property type="molecule type" value="Genomic_DNA"/>
</dbReference>
<dbReference type="SFLD" id="SFLDG00358">
    <property type="entry name" value="Main_(cytGST)"/>
    <property type="match status" value="1"/>
</dbReference>
<dbReference type="InterPro" id="IPR010987">
    <property type="entry name" value="Glutathione-S-Trfase_C-like"/>
</dbReference>
<dbReference type="PANTHER" id="PTHR43900">
    <property type="entry name" value="GLUTATHIONE S-TRANSFERASE RHO"/>
    <property type="match status" value="1"/>
</dbReference>
<dbReference type="Pfam" id="PF00043">
    <property type="entry name" value="GST_C"/>
    <property type="match status" value="1"/>
</dbReference>
<dbReference type="GO" id="GO:0006749">
    <property type="term" value="P:glutathione metabolic process"/>
    <property type="evidence" value="ECO:0007669"/>
    <property type="project" value="TreeGrafter"/>
</dbReference>
<evidence type="ECO:0000256" key="3">
    <source>
        <dbReference type="ARBA" id="ARBA00047960"/>
    </source>
</evidence>
<evidence type="ECO:0000259" key="5">
    <source>
        <dbReference type="PROSITE" id="PS50404"/>
    </source>
</evidence>
<keyword evidence="2 7" id="KW-0808">Transferase</keyword>
<sequence>MVLKLYGSGFAFGRVLLVILELGLPYEHILVDITKLEQKSPEHLKLQPFGKVPVLDDDGFVIFESKAICRYLVGKYGSKSALLPRDDAKAHARFEQACSVEYSYFAPASDGLGIELVVKQLFSLGAPDQALVAKYEADLESVLVYYDELLSTQSYLAGDELTLVDLFHLPNAGGLKDIGYGEMFKKYPHVDAWLSKLQDRETWKEASLIAGVRRT</sequence>
<evidence type="ECO:0000313" key="8">
    <source>
        <dbReference type="Proteomes" id="UP000243797"/>
    </source>
</evidence>
<protein>
    <recommendedName>
        <fullName evidence="1">glutathione transferase</fullName>
        <ecNumber evidence="1">2.5.1.18</ecNumber>
    </recommendedName>
</protein>
<dbReference type="InterPro" id="IPR004046">
    <property type="entry name" value="GST_C"/>
</dbReference>
<comment type="catalytic activity">
    <reaction evidence="3">
        <text>RX + glutathione = an S-substituted glutathione + a halide anion + H(+)</text>
        <dbReference type="Rhea" id="RHEA:16437"/>
        <dbReference type="ChEBI" id="CHEBI:15378"/>
        <dbReference type="ChEBI" id="CHEBI:16042"/>
        <dbReference type="ChEBI" id="CHEBI:17792"/>
        <dbReference type="ChEBI" id="CHEBI:57925"/>
        <dbReference type="ChEBI" id="CHEBI:90779"/>
        <dbReference type="EC" id="2.5.1.18"/>
    </reaction>
</comment>
<proteinExistence type="inferred from homology"/>
<comment type="caution">
    <text evidence="7">The sequence shown here is derived from an EMBL/GenBank/DDBJ whole genome shotgun (WGS) entry which is preliminary data.</text>
</comment>
<dbReference type="PROSITE" id="PS50404">
    <property type="entry name" value="GST_NTER"/>
    <property type="match status" value="1"/>
</dbReference>
<keyword evidence="8" id="KW-1185">Reference proteome</keyword>
<dbReference type="FunFam" id="3.40.30.10:FF:000039">
    <property type="entry name" value="Glutathione S-transferase domain"/>
    <property type="match status" value="1"/>
</dbReference>
<evidence type="ECO:0000313" key="7">
    <source>
        <dbReference type="EMBL" id="PNS14885.1"/>
    </source>
</evidence>
<dbReference type="InterPro" id="IPR036282">
    <property type="entry name" value="Glutathione-S-Trfase_C_sf"/>
</dbReference>
<comment type="similarity">
    <text evidence="4">Belongs to the GST superfamily.</text>
</comment>
<dbReference type="PROSITE" id="PS50405">
    <property type="entry name" value="GST_CTER"/>
    <property type="match status" value="1"/>
</dbReference>
<dbReference type="SUPFAM" id="SSF52833">
    <property type="entry name" value="Thioredoxin-like"/>
    <property type="match status" value="1"/>
</dbReference>
<dbReference type="SUPFAM" id="SSF47616">
    <property type="entry name" value="GST C-terminal domain-like"/>
    <property type="match status" value="1"/>
</dbReference>
<feature type="domain" description="GST N-terminal" evidence="5">
    <location>
        <begin position="1"/>
        <end position="80"/>
    </location>
</feature>
<name>A0A2K1QI88_9PEZI</name>
<dbReference type="SFLD" id="SFLDS00019">
    <property type="entry name" value="Glutathione_Transferase_(cytos"/>
    <property type="match status" value="1"/>
</dbReference>
<dbReference type="InParanoid" id="A0A2K1QI88"/>
<reference evidence="7 8" key="1">
    <citation type="submission" date="2017-06" db="EMBL/GenBank/DDBJ databases">
        <title>Draft genome sequence of a variant of Elsinoe murrayae.</title>
        <authorList>
            <person name="Cheng Q."/>
        </authorList>
    </citation>
    <scope>NUCLEOTIDE SEQUENCE [LARGE SCALE GENOMIC DNA]</scope>
    <source>
        <strain evidence="7 8">CQ-2017a</strain>
    </source>
</reference>
<dbReference type="AlphaFoldDB" id="A0A2K1QI88"/>